<dbReference type="VEuPathDB" id="TriTrypDB:Tb427_000290000"/>
<evidence type="ECO:0000256" key="1">
    <source>
        <dbReference type="SAM" id="MobiDB-lite"/>
    </source>
</evidence>
<name>A0A1J0R8S7_9TRYP</name>
<evidence type="ECO:0000313" key="3">
    <source>
        <dbReference type="EMBL" id="APD74188.1"/>
    </source>
</evidence>
<sequence>MYKITTNSALILMLTHLILIRLAVLTATANLPVPDKAGAQVKDLCGDARYTRFLVDKLVEDYNKALATVPALIKAANAYALSASNPASAAAQAAMQVLAEVQTMEANAAAQELAAAKPHYDLAINLLKQREGRLHAIIQSSYNQVTQTDGATISTGSVKGKASTVGCKATATLVPDQSKNCSLAREAEHAVKYGDVNLHEATQLQHVTEDSLKHQKITAKAFGSGAATSATTPSTNHHGFCVDGNNGTNLTRASAILGAEIAIESRAVNIKQTNLHASGAAGACTATKITQPWGEREADTLASTLCTIKQQKVAKRLPLHKQPLRNLEISVKIAEALNQVQSPGSSLTDDAKERKQSRQRKLM</sequence>
<feature type="chain" id="PRO_5013108435" evidence="2">
    <location>
        <begin position="29"/>
        <end position="363"/>
    </location>
</feature>
<organism evidence="3">
    <name type="scientific">Trypanosoma brucei</name>
    <dbReference type="NCBI Taxonomy" id="5691"/>
    <lineage>
        <taxon>Eukaryota</taxon>
        <taxon>Discoba</taxon>
        <taxon>Euglenozoa</taxon>
        <taxon>Kinetoplastea</taxon>
        <taxon>Metakinetoplastina</taxon>
        <taxon>Trypanosomatida</taxon>
        <taxon>Trypanosomatidae</taxon>
        <taxon>Trypanosoma</taxon>
    </lineage>
</organism>
<feature type="region of interest" description="Disordered" evidence="1">
    <location>
        <begin position="340"/>
        <end position="363"/>
    </location>
</feature>
<accession>A0A1J0R8S7</accession>
<dbReference type="EMBL" id="KX700232">
    <property type="protein sequence ID" value="APD74188.1"/>
    <property type="molecule type" value="Genomic_DNA"/>
</dbReference>
<reference evidence="3" key="1">
    <citation type="submission" date="2016-08" db="EMBL/GenBank/DDBJ databases">
        <title>VSG repertoire of Trypanosoma brucei EATRO 1125.</title>
        <authorList>
            <person name="Cross G.A."/>
        </authorList>
    </citation>
    <scope>NUCLEOTIDE SEQUENCE</scope>
    <source>
        <strain evidence="3">EATRO 1125</strain>
    </source>
</reference>
<protein>
    <submittedName>
        <fullName evidence="3">Variant surface glycoprotein 1125.2748</fullName>
    </submittedName>
</protein>
<dbReference type="AlphaFoldDB" id="A0A1J0R8S7"/>
<feature type="signal peptide" evidence="2">
    <location>
        <begin position="1"/>
        <end position="28"/>
    </location>
</feature>
<proteinExistence type="predicted"/>
<evidence type="ECO:0000256" key="2">
    <source>
        <dbReference type="SAM" id="SignalP"/>
    </source>
</evidence>
<keyword evidence="2" id="KW-0732">Signal</keyword>